<dbReference type="EMBL" id="SZYD01000018">
    <property type="protein sequence ID" value="KAD2805735.1"/>
    <property type="molecule type" value="Genomic_DNA"/>
</dbReference>
<comment type="caution">
    <text evidence="1">The sequence shown here is derived from an EMBL/GenBank/DDBJ whole genome shotgun (WGS) entry which is preliminary data.</text>
</comment>
<accession>A0A5N6LWP4</accession>
<reference evidence="1 2" key="1">
    <citation type="submission" date="2019-05" db="EMBL/GenBank/DDBJ databases">
        <title>Mikania micrantha, genome provides insights into the molecular mechanism of rapid growth.</title>
        <authorList>
            <person name="Liu B."/>
        </authorList>
    </citation>
    <scope>NUCLEOTIDE SEQUENCE [LARGE SCALE GENOMIC DNA]</scope>
    <source>
        <strain evidence="1">NLD-2019</strain>
        <tissue evidence="1">Leaf</tissue>
    </source>
</reference>
<evidence type="ECO:0000313" key="2">
    <source>
        <dbReference type="Proteomes" id="UP000326396"/>
    </source>
</evidence>
<proteinExistence type="predicted"/>
<protein>
    <submittedName>
        <fullName evidence="1">Uncharacterized protein</fullName>
    </submittedName>
</protein>
<evidence type="ECO:0000313" key="1">
    <source>
        <dbReference type="EMBL" id="KAD2805735.1"/>
    </source>
</evidence>
<dbReference type="AlphaFoldDB" id="A0A5N6LWP4"/>
<name>A0A5N6LWP4_9ASTR</name>
<sequence length="154" mass="16470">MASKGSYLDGLGCNGGPVFGTTIQRNIPACMAAWVGGWVAVLIGRYKTLAANGVVFGVQGAALLTVGCVKQWDVFGLSGPAMLTYAGVKDGMLGVENLLAKCPLISYGDGKVKGITIDRDDLRVEVMMTTFMVVIDNRTRMEVCIELQMHQHVK</sequence>
<keyword evidence="2" id="KW-1185">Reference proteome</keyword>
<gene>
    <name evidence="1" type="ORF">E3N88_39112</name>
</gene>
<dbReference type="Proteomes" id="UP000326396">
    <property type="component" value="Linkage Group LG8"/>
</dbReference>
<organism evidence="1 2">
    <name type="scientific">Mikania micrantha</name>
    <name type="common">bitter vine</name>
    <dbReference type="NCBI Taxonomy" id="192012"/>
    <lineage>
        <taxon>Eukaryota</taxon>
        <taxon>Viridiplantae</taxon>
        <taxon>Streptophyta</taxon>
        <taxon>Embryophyta</taxon>
        <taxon>Tracheophyta</taxon>
        <taxon>Spermatophyta</taxon>
        <taxon>Magnoliopsida</taxon>
        <taxon>eudicotyledons</taxon>
        <taxon>Gunneridae</taxon>
        <taxon>Pentapetalae</taxon>
        <taxon>asterids</taxon>
        <taxon>campanulids</taxon>
        <taxon>Asterales</taxon>
        <taxon>Asteraceae</taxon>
        <taxon>Asteroideae</taxon>
        <taxon>Heliantheae alliance</taxon>
        <taxon>Eupatorieae</taxon>
        <taxon>Mikania</taxon>
    </lineage>
</organism>